<keyword evidence="3" id="KW-0472">Membrane</keyword>
<dbReference type="Gene3D" id="2.10.25.10">
    <property type="entry name" value="Laminin"/>
    <property type="match status" value="1"/>
</dbReference>
<comment type="caution">
    <text evidence="1">Lacks conserved residue(s) required for the propagation of feature annotation.</text>
</comment>
<feature type="compositionally biased region" description="Low complexity" evidence="2">
    <location>
        <begin position="43"/>
        <end position="118"/>
    </location>
</feature>
<proteinExistence type="predicted"/>
<keyword evidence="3" id="KW-0812">Transmembrane</keyword>
<dbReference type="RefSeq" id="XP_031419919.1">
    <property type="nucleotide sequence ID" value="XM_031564059.2"/>
</dbReference>
<reference evidence="6" key="1">
    <citation type="submission" date="2025-08" db="UniProtKB">
        <authorList>
            <consortium name="RefSeq"/>
        </authorList>
    </citation>
    <scope>IDENTIFICATION</scope>
</reference>
<feature type="region of interest" description="Disordered" evidence="2">
    <location>
        <begin position="1"/>
        <end position="175"/>
    </location>
</feature>
<protein>
    <submittedName>
        <fullName evidence="6">Uncharacterized protein si:ch211-14k19.8</fullName>
    </submittedName>
</protein>
<feature type="domain" description="EGF-like" evidence="4">
    <location>
        <begin position="311"/>
        <end position="351"/>
    </location>
</feature>
<keyword evidence="1" id="KW-0245">EGF-like domain</keyword>
<dbReference type="InterPro" id="IPR000742">
    <property type="entry name" value="EGF"/>
</dbReference>
<evidence type="ECO:0000256" key="1">
    <source>
        <dbReference type="PROSITE-ProRule" id="PRU00076"/>
    </source>
</evidence>
<feature type="compositionally biased region" description="Polar residues" evidence="2">
    <location>
        <begin position="15"/>
        <end position="24"/>
    </location>
</feature>
<evidence type="ECO:0000256" key="3">
    <source>
        <dbReference type="SAM" id="Phobius"/>
    </source>
</evidence>
<feature type="compositionally biased region" description="Polar residues" evidence="2">
    <location>
        <begin position="144"/>
        <end position="156"/>
    </location>
</feature>
<dbReference type="AlphaFoldDB" id="A0A6P8F4U2"/>
<sequence length="547" mass="61242">MAPRHSDLPAAGVTTLPSTHTSGTFRMRTQKHTHLSTEHTHTDLSQSDDSSPSPAHPTTPSLEVAPTHTHTNTHTHTQTHTQKNTHTNTHTQTQTQKNTHTNTHTPLPTPLYPATSSTHTSRPDTHTPAPDTHTPVPDTRTPHPHTSQRQSDTHTPSPRPLTSRAAPDWTHRGRVFIEEDQPPLLKEESFQLLLQVLMEDCSLGEGSVEWLEPFLQRATGYQSHHLTWSSGCVLQSVVVFHTAAALSWMRGAESLLHEAGLAQALREGLIVQGVRVKNITVGGLQVSVCDWLLECRAGFECVSIGRNFTCRSACHAHFCHNHGICVHHRGQQPSCQCPVGEQFWYMGRRCDVRMTHQRLVGVCFAVVVAIAIAMALLCYLVIRRFKTLLIQAKVDQTRSSYRRFNHFDELSARYWSRSLAESGDSLDNPAFSRSDELLHLRARQRTCCYHDDTLSICSTWQGSAIQLNTIYGSQYGGDMSNYSMPDAVVDSGKASDLSVCSWPIEPIQWTPFPLLQQLHTQNTVRSSRPRSYCEGMELVDLERSWTA</sequence>
<keyword evidence="3" id="KW-1133">Transmembrane helix</keyword>
<feature type="transmembrane region" description="Helical" evidence="3">
    <location>
        <begin position="359"/>
        <end position="382"/>
    </location>
</feature>
<name>A0A6P8F4U2_CLUHA</name>
<evidence type="ECO:0000256" key="2">
    <source>
        <dbReference type="SAM" id="MobiDB-lite"/>
    </source>
</evidence>
<dbReference type="CDD" id="cd00054">
    <property type="entry name" value="EGF_CA"/>
    <property type="match status" value="1"/>
</dbReference>
<accession>A0A6P8F4U2</accession>
<dbReference type="OrthoDB" id="10055523at2759"/>
<dbReference type="KEGG" id="char:105892745"/>
<gene>
    <name evidence="6" type="primary">si:ch211-14k19.8</name>
</gene>
<dbReference type="PROSITE" id="PS50026">
    <property type="entry name" value="EGF_3"/>
    <property type="match status" value="1"/>
</dbReference>
<feature type="compositionally biased region" description="Low complexity" evidence="2">
    <location>
        <begin position="126"/>
        <end position="139"/>
    </location>
</feature>
<evidence type="ECO:0000259" key="4">
    <source>
        <dbReference type="PROSITE" id="PS50026"/>
    </source>
</evidence>
<evidence type="ECO:0000313" key="5">
    <source>
        <dbReference type="Proteomes" id="UP000515152"/>
    </source>
</evidence>
<keyword evidence="5" id="KW-1185">Reference proteome</keyword>
<evidence type="ECO:0000313" key="6">
    <source>
        <dbReference type="RefSeq" id="XP_031419919.1"/>
    </source>
</evidence>
<dbReference type="Proteomes" id="UP000515152">
    <property type="component" value="Chromosome 26"/>
</dbReference>
<dbReference type="GeneID" id="105892745"/>
<organism evidence="5 6">
    <name type="scientific">Clupea harengus</name>
    <name type="common">Atlantic herring</name>
    <dbReference type="NCBI Taxonomy" id="7950"/>
    <lineage>
        <taxon>Eukaryota</taxon>
        <taxon>Metazoa</taxon>
        <taxon>Chordata</taxon>
        <taxon>Craniata</taxon>
        <taxon>Vertebrata</taxon>
        <taxon>Euteleostomi</taxon>
        <taxon>Actinopterygii</taxon>
        <taxon>Neopterygii</taxon>
        <taxon>Teleostei</taxon>
        <taxon>Clupei</taxon>
        <taxon>Clupeiformes</taxon>
        <taxon>Clupeoidei</taxon>
        <taxon>Clupeidae</taxon>
        <taxon>Clupea</taxon>
    </lineage>
</organism>